<dbReference type="AlphaFoldDB" id="A0A6C0D512"/>
<sequence length="158" mass="18257">MYTEMGLLEEMNDSAENITMVDVFSDSDSNTTNEVTKKQKKMLEEIKKMDKGYHKIYRIIDNKKKSIEFYSSPIFPGSKIRGAIGGSYYPGFKVGSKDEDIFFKIAMSTGECKDNNICFFDTPEQFEQHMNATVSQSSKDKWYEKFNRERLARQSANS</sequence>
<organism evidence="1">
    <name type="scientific">viral metagenome</name>
    <dbReference type="NCBI Taxonomy" id="1070528"/>
    <lineage>
        <taxon>unclassified sequences</taxon>
        <taxon>metagenomes</taxon>
        <taxon>organismal metagenomes</taxon>
    </lineage>
</organism>
<evidence type="ECO:0000313" key="1">
    <source>
        <dbReference type="EMBL" id="QHT11908.1"/>
    </source>
</evidence>
<dbReference type="EMBL" id="MN739539">
    <property type="protein sequence ID" value="QHT11908.1"/>
    <property type="molecule type" value="Genomic_DNA"/>
</dbReference>
<protein>
    <submittedName>
        <fullName evidence="1">Uncharacterized protein</fullName>
    </submittedName>
</protein>
<accession>A0A6C0D512</accession>
<reference evidence="1" key="1">
    <citation type="journal article" date="2020" name="Nature">
        <title>Giant virus diversity and host interactions through global metagenomics.</title>
        <authorList>
            <person name="Schulz F."/>
            <person name="Roux S."/>
            <person name="Paez-Espino D."/>
            <person name="Jungbluth S."/>
            <person name="Walsh D.A."/>
            <person name="Denef V.J."/>
            <person name="McMahon K.D."/>
            <person name="Konstantinidis K.T."/>
            <person name="Eloe-Fadrosh E.A."/>
            <person name="Kyrpides N.C."/>
            <person name="Woyke T."/>
        </authorList>
    </citation>
    <scope>NUCLEOTIDE SEQUENCE</scope>
    <source>
        <strain evidence="1">GVMAG-M-3300023174-124</strain>
    </source>
</reference>
<proteinExistence type="predicted"/>
<name>A0A6C0D512_9ZZZZ</name>